<sequence length="54" mass="6022">MITKFPIRMEQIPTDAINPALFRDGYSAKHNAKNTIIANAQDKKTAVFTNSKEA</sequence>
<protein>
    <submittedName>
        <fullName evidence="1">Uncharacterized protein</fullName>
    </submittedName>
</protein>
<dbReference type="EMBL" id="OJIN01000176">
    <property type="protein sequence ID" value="SPD74829.1"/>
    <property type="molecule type" value="Genomic_DNA"/>
</dbReference>
<name>A0A445MZG3_9BACT</name>
<dbReference type="AlphaFoldDB" id="A0A445MZG3"/>
<evidence type="ECO:0000313" key="1">
    <source>
        <dbReference type="EMBL" id="SPD74829.1"/>
    </source>
</evidence>
<proteinExistence type="predicted"/>
<gene>
    <name evidence="1" type="ORF">PITCH_A350038</name>
</gene>
<accession>A0A445MZG3</accession>
<organism evidence="1">
    <name type="scientific">uncultured Desulfobacterium sp</name>
    <dbReference type="NCBI Taxonomy" id="201089"/>
    <lineage>
        <taxon>Bacteria</taxon>
        <taxon>Pseudomonadati</taxon>
        <taxon>Thermodesulfobacteriota</taxon>
        <taxon>Desulfobacteria</taxon>
        <taxon>Desulfobacterales</taxon>
        <taxon>Desulfobacteriaceae</taxon>
        <taxon>Desulfobacterium</taxon>
        <taxon>environmental samples</taxon>
    </lineage>
</organism>
<reference evidence="1" key="1">
    <citation type="submission" date="2018-01" db="EMBL/GenBank/DDBJ databases">
        <authorList>
            <person name="Regsiter A."/>
            <person name="William W."/>
        </authorList>
    </citation>
    <scope>NUCLEOTIDE SEQUENCE</scope>
    <source>
        <strain evidence="1">TRIP AH-1</strain>
    </source>
</reference>